<comment type="caution">
    <text evidence="1">The sequence shown here is derived from an EMBL/GenBank/DDBJ whole genome shotgun (WGS) entry which is preliminary data.</text>
</comment>
<dbReference type="EMBL" id="JBGNUJ010000002">
    <property type="protein sequence ID" value="KAL3963969.1"/>
    <property type="molecule type" value="Genomic_DNA"/>
</dbReference>
<evidence type="ECO:0000313" key="2">
    <source>
        <dbReference type="Proteomes" id="UP001638806"/>
    </source>
</evidence>
<organism evidence="1 2">
    <name type="scientific">Purpureocillium lilacinum</name>
    <name type="common">Paecilomyces lilacinus</name>
    <dbReference type="NCBI Taxonomy" id="33203"/>
    <lineage>
        <taxon>Eukaryota</taxon>
        <taxon>Fungi</taxon>
        <taxon>Dikarya</taxon>
        <taxon>Ascomycota</taxon>
        <taxon>Pezizomycotina</taxon>
        <taxon>Sordariomycetes</taxon>
        <taxon>Hypocreomycetidae</taxon>
        <taxon>Hypocreales</taxon>
        <taxon>Ophiocordycipitaceae</taxon>
        <taxon>Purpureocillium</taxon>
    </lineage>
</organism>
<accession>A0ACC4E753</accession>
<reference evidence="1" key="1">
    <citation type="submission" date="2024-12" db="EMBL/GenBank/DDBJ databases">
        <title>Comparative genomics and development of molecular markers within Purpureocillium lilacinum and among Purpureocillium species.</title>
        <authorList>
            <person name="Yeh Z.-Y."/>
            <person name="Ni N.-T."/>
            <person name="Lo P.-H."/>
            <person name="Mushyakhwo K."/>
            <person name="Lin C.-F."/>
            <person name="Nai Y.-S."/>
        </authorList>
    </citation>
    <scope>NUCLEOTIDE SEQUENCE</scope>
    <source>
        <strain evidence="1">NCHU-NPUST-175</strain>
    </source>
</reference>
<name>A0ACC4E753_PURLI</name>
<proteinExistence type="predicted"/>
<gene>
    <name evidence="1" type="ORF">ACCO45_000973</name>
</gene>
<sequence>MPTPSTPSKSSTSTATGEAACRAERASVYITKQFNFIVVVWPAQPSRNAAQPSPHSHEHSQAPQLRRPKVSSRALPVPFVLNFILSIQALMSGNPTWPSGARGQRHRQTAKSSRLVSPSSLRTPTTTSSNAPVRPAGQLTAPPPLCSCNAPPPHPHRRPRGAPARAARPLQQRPRPRPEEEEEEEEEEESPTTTSAPRQKTRQHANETETAAGITTTAAGKPAPPAWGEKVPECEPPPPPPPPPPTTRCRASATTPSTARSASSPAGATGPAGASTTGRPSSRALYAYAHARGDKSYRTRWYRNKGGSYPAGPWGAARDGGICAFFEGMKGGAGAGEDVDLMVGLMSDWHCGCARYLDKLGGVVIDYVEDVKHCNGSCVAG</sequence>
<dbReference type="Proteomes" id="UP001638806">
    <property type="component" value="Unassembled WGS sequence"/>
</dbReference>
<keyword evidence="2" id="KW-1185">Reference proteome</keyword>
<protein>
    <submittedName>
        <fullName evidence="1">Uncharacterized protein</fullName>
    </submittedName>
</protein>
<evidence type="ECO:0000313" key="1">
    <source>
        <dbReference type="EMBL" id="KAL3963969.1"/>
    </source>
</evidence>